<evidence type="ECO:0000313" key="8">
    <source>
        <dbReference type="Proteomes" id="UP000326759"/>
    </source>
</evidence>
<dbReference type="InterPro" id="IPR011990">
    <property type="entry name" value="TPR-like_helical_dom_sf"/>
</dbReference>
<dbReference type="PANTHER" id="PTHR12760">
    <property type="entry name" value="TETRATRICOPEPTIDE REPEAT PROTEIN"/>
    <property type="match status" value="1"/>
</dbReference>
<evidence type="ECO:0000256" key="3">
    <source>
        <dbReference type="ARBA" id="ARBA00022803"/>
    </source>
</evidence>
<organism evidence="7 8">
    <name type="scientific">Armadillidium nasatum</name>
    <dbReference type="NCBI Taxonomy" id="96803"/>
    <lineage>
        <taxon>Eukaryota</taxon>
        <taxon>Metazoa</taxon>
        <taxon>Ecdysozoa</taxon>
        <taxon>Arthropoda</taxon>
        <taxon>Crustacea</taxon>
        <taxon>Multicrustacea</taxon>
        <taxon>Malacostraca</taxon>
        <taxon>Eumalacostraca</taxon>
        <taxon>Peracarida</taxon>
        <taxon>Isopoda</taxon>
        <taxon>Oniscidea</taxon>
        <taxon>Crinocheta</taxon>
        <taxon>Armadillidiidae</taxon>
        <taxon>Armadillidium</taxon>
    </lineage>
</organism>
<dbReference type="GO" id="GO:0072546">
    <property type="term" value="C:EMC complex"/>
    <property type="evidence" value="ECO:0007669"/>
    <property type="project" value="UniProtKB-UniRule"/>
</dbReference>
<comment type="caution">
    <text evidence="7">The sequence shown here is derived from an EMBL/GenBank/DDBJ whole genome shotgun (WGS) entry which is preliminary data.</text>
</comment>
<dbReference type="FunFam" id="1.25.40.10:FF:000478">
    <property type="entry name" value="GG16802"/>
    <property type="match status" value="1"/>
</dbReference>
<feature type="repeat" description="TPR" evidence="4">
    <location>
        <begin position="146"/>
        <end position="179"/>
    </location>
</feature>
<dbReference type="InterPro" id="IPR019734">
    <property type="entry name" value="TPR_rpt"/>
</dbReference>
<keyword evidence="8" id="KW-1185">Reference proteome</keyword>
<dbReference type="Pfam" id="PF22890">
    <property type="entry name" value="TPR_EMC2"/>
    <property type="match status" value="1"/>
</dbReference>
<evidence type="ECO:0000256" key="1">
    <source>
        <dbReference type="ARBA" id="ARBA00010361"/>
    </source>
</evidence>
<evidence type="ECO:0000256" key="4">
    <source>
        <dbReference type="PROSITE-ProRule" id="PRU00339"/>
    </source>
</evidence>
<comment type="subunit">
    <text evidence="5">Component of the ER membrane protein complex (EMC).</text>
</comment>
<keyword evidence="2" id="KW-0677">Repeat</keyword>
<keyword evidence="5" id="KW-0256">Endoplasmic reticulum</keyword>
<evidence type="ECO:0000256" key="2">
    <source>
        <dbReference type="ARBA" id="ARBA00022737"/>
    </source>
</evidence>
<dbReference type="OrthoDB" id="124397at2759"/>
<comment type="function">
    <text evidence="5">Part of the endoplasmic reticulum membrane protein complex (EMC) that enables the energy-independent insertion into endoplasmic reticulum membranes of newly synthesized membrane proteins.</text>
</comment>
<dbReference type="SUPFAM" id="SSF48452">
    <property type="entry name" value="TPR-like"/>
    <property type="match status" value="1"/>
</dbReference>
<dbReference type="Gene3D" id="1.25.40.10">
    <property type="entry name" value="Tetratricopeptide repeat domain"/>
    <property type="match status" value="1"/>
</dbReference>
<reference evidence="7 8" key="1">
    <citation type="journal article" date="2019" name="PLoS Biol.">
        <title>Sex chromosomes control vertical transmission of feminizing Wolbachia symbionts in an isopod.</title>
        <authorList>
            <person name="Becking T."/>
            <person name="Chebbi M.A."/>
            <person name="Giraud I."/>
            <person name="Moumen B."/>
            <person name="Laverre T."/>
            <person name="Caubet Y."/>
            <person name="Peccoud J."/>
            <person name="Gilbert C."/>
            <person name="Cordaux R."/>
        </authorList>
    </citation>
    <scope>NUCLEOTIDE SEQUENCE [LARGE SCALE GENOMIC DNA]</scope>
    <source>
        <strain evidence="7">ANa2</strain>
        <tissue evidence="7">Whole body excluding digestive tract and cuticle</tissue>
    </source>
</reference>
<dbReference type="InterPro" id="IPR055217">
    <property type="entry name" value="TPR_EMC2"/>
</dbReference>
<proteinExistence type="inferred from homology"/>
<protein>
    <recommendedName>
        <fullName evidence="5">ER membrane protein complex subunit 2</fullName>
    </recommendedName>
</protein>
<dbReference type="Proteomes" id="UP000326759">
    <property type="component" value="Unassembled WGS sequence"/>
</dbReference>
<keyword evidence="5" id="KW-0472">Membrane</keyword>
<comment type="similarity">
    <text evidence="1 5">Belongs to the EMC2 family.</text>
</comment>
<dbReference type="InterPro" id="IPR039856">
    <property type="entry name" value="EMC2-like"/>
</dbReference>
<dbReference type="EMBL" id="SEYY01018933">
    <property type="protein sequence ID" value="KAB7498849.1"/>
    <property type="molecule type" value="Genomic_DNA"/>
</dbReference>
<keyword evidence="3 4" id="KW-0802">TPR repeat</keyword>
<name>A0A5N5SYR3_9CRUS</name>
<evidence type="ECO:0000313" key="7">
    <source>
        <dbReference type="EMBL" id="KAB7498849.1"/>
    </source>
</evidence>
<gene>
    <name evidence="7" type="primary">emc2-b</name>
    <name evidence="7" type="ORF">Anas_05064</name>
</gene>
<dbReference type="PROSITE" id="PS50005">
    <property type="entry name" value="TPR"/>
    <property type="match status" value="1"/>
</dbReference>
<evidence type="ECO:0000256" key="5">
    <source>
        <dbReference type="RuleBase" id="RU367091"/>
    </source>
</evidence>
<comment type="subcellular location">
    <subcellularLocation>
        <location evidence="5">Endoplasmic reticulum membrane</location>
        <topology evidence="5">Peripheral membrane protein</topology>
        <orientation evidence="5">Cytoplasmic side</orientation>
    </subcellularLocation>
</comment>
<accession>A0A5N5SYR3</accession>
<dbReference type="AlphaFoldDB" id="A0A5N5SYR3"/>
<dbReference type="SMART" id="SM00028">
    <property type="entry name" value="TPR"/>
    <property type="match status" value="3"/>
</dbReference>
<sequence>MHWEEVRDKFRIWREDNSRHSEEVVDLWVNYLQSQKHKLGDEQWMVEEQVFIAGLDCGRLDVADQCFIALSKQFPGSVRVLKLKGMRLETLERHEDALTIYDAIIREDETNSTARKRKVAVLKSQGRIQEAIKELIEYLSKFMSDGEAWQELADFYIKEGDYGKAAYCMEELILQNPHNHLYYTRYAEIKYTQGGAENLELARNYFSMAIKLNPINIRAYYGLIVSCSSSITSSKLTSSKKKEIQKLSDWAQKKLTQRYEEEKSKSIKMDKLQESLNSLCITDKSCSS</sequence>
<feature type="domain" description="EMC2 TPR-like" evidence="6">
    <location>
        <begin position="83"/>
        <end position="190"/>
    </location>
</feature>
<evidence type="ECO:0000259" key="6">
    <source>
        <dbReference type="Pfam" id="PF22890"/>
    </source>
</evidence>